<keyword evidence="1" id="KW-0479">Metal-binding</keyword>
<dbReference type="AlphaFoldDB" id="A0A7J8YG37"/>
<accession>A0A7J8YG37</accession>
<dbReference type="GO" id="GO:0016491">
    <property type="term" value="F:oxidoreductase activity"/>
    <property type="evidence" value="ECO:0007669"/>
    <property type="project" value="UniProtKB-KW"/>
</dbReference>
<dbReference type="EMBL" id="JABFAA010000013">
    <property type="protein sequence ID" value="MBA0698558.1"/>
    <property type="molecule type" value="Genomic_DNA"/>
</dbReference>
<feature type="domain" description="Fe2OG dioxygenase" evidence="2">
    <location>
        <begin position="93"/>
        <end position="194"/>
    </location>
</feature>
<keyword evidence="4" id="KW-1185">Reference proteome</keyword>
<sequence>APFETKATSGLLNNSYRWGSPRATCPNQFSWSEAFHVPLTKVSDEACYGDFKSLREVMTCFAAAMSELSRLLAGILTENLGHWKQASISNICDETTCFLRLNHYPACPISPEIFGLVPHTDSDFLTILCQDQVGGLQLMKDSKWVTVKPNKDALIVNIGDLFQAWSNDVYKSVEHKVVSNATTDRYSMAYFLCPSYDSLIESFVKPSIYRRFTFREYREQVQEDVRKTGYKVGLPRFLLKGSEDLTTTTTESNTRLYIPSITAKS</sequence>
<dbReference type="PROSITE" id="PS51471">
    <property type="entry name" value="FE2OG_OXY"/>
    <property type="match status" value="1"/>
</dbReference>
<dbReference type="Proteomes" id="UP000593577">
    <property type="component" value="Unassembled WGS sequence"/>
</dbReference>
<evidence type="ECO:0000256" key="1">
    <source>
        <dbReference type="RuleBase" id="RU003682"/>
    </source>
</evidence>
<organism evidence="3 4">
    <name type="scientific">Gossypium aridum</name>
    <name type="common">American cotton</name>
    <name type="synonym">Erioxylum aridum</name>
    <dbReference type="NCBI Taxonomy" id="34290"/>
    <lineage>
        <taxon>Eukaryota</taxon>
        <taxon>Viridiplantae</taxon>
        <taxon>Streptophyta</taxon>
        <taxon>Embryophyta</taxon>
        <taxon>Tracheophyta</taxon>
        <taxon>Spermatophyta</taxon>
        <taxon>Magnoliopsida</taxon>
        <taxon>eudicotyledons</taxon>
        <taxon>Gunneridae</taxon>
        <taxon>Pentapetalae</taxon>
        <taxon>rosids</taxon>
        <taxon>malvids</taxon>
        <taxon>Malvales</taxon>
        <taxon>Malvaceae</taxon>
        <taxon>Malvoideae</taxon>
        <taxon>Gossypium</taxon>
    </lineage>
</organism>
<dbReference type="Pfam" id="PF03171">
    <property type="entry name" value="2OG-FeII_Oxy"/>
    <property type="match status" value="1"/>
</dbReference>
<dbReference type="Gene3D" id="2.60.120.330">
    <property type="entry name" value="B-lactam Antibiotic, Isopenicillin N Synthase, Chain"/>
    <property type="match status" value="1"/>
</dbReference>
<comment type="similarity">
    <text evidence="1">Belongs to the iron/ascorbate-dependent oxidoreductase family.</text>
</comment>
<name>A0A7J8YG37_GOSAI</name>
<dbReference type="InterPro" id="IPR005123">
    <property type="entry name" value="Oxoglu/Fe-dep_dioxygenase_dom"/>
</dbReference>
<proteinExistence type="inferred from homology"/>
<evidence type="ECO:0000259" key="2">
    <source>
        <dbReference type="PROSITE" id="PS51471"/>
    </source>
</evidence>
<dbReference type="InterPro" id="IPR050231">
    <property type="entry name" value="Iron_ascorbate_oxido_reductase"/>
</dbReference>
<dbReference type="PANTHER" id="PTHR47990">
    <property type="entry name" value="2-OXOGLUTARATE (2OG) AND FE(II)-DEPENDENT OXYGENASE SUPERFAMILY PROTEIN-RELATED"/>
    <property type="match status" value="1"/>
</dbReference>
<evidence type="ECO:0000313" key="4">
    <source>
        <dbReference type="Proteomes" id="UP000593577"/>
    </source>
</evidence>
<gene>
    <name evidence="3" type="ORF">Goari_000265</name>
</gene>
<reference evidence="3 4" key="1">
    <citation type="journal article" date="2019" name="Genome Biol. Evol.">
        <title>Insights into the evolution of the New World diploid cottons (Gossypium, subgenus Houzingenia) based on genome sequencing.</title>
        <authorList>
            <person name="Grover C.E."/>
            <person name="Arick M.A. 2nd"/>
            <person name="Thrash A."/>
            <person name="Conover J.L."/>
            <person name="Sanders W.S."/>
            <person name="Peterson D.G."/>
            <person name="Frelichowski J.E."/>
            <person name="Scheffler J.A."/>
            <person name="Scheffler B.E."/>
            <person name="Wendel J.F."/>
        </authorList>
    </citation>
    <scope>NUCLEOTIDE SEQUENCE [LARGE SCALE GENOMIC DNA]</scope>
    <source>
        <strain evidence="3">185</strain>
        <tissue evidence="3">Leaf</tissue>
    </source>
</reference>
<keyword evidence="1" id="KW-0408">Iron</keyword>
<keyword evidence="1" id="KW-0560">Oxidoreductase</keyword>
<dbReference type="InterPro" id="IPR044861">
    <property type="entry name" value="IPNS-like_FE2OG_OXY"/>
</dbReference>
<dbReference type="SUPFAM" id="SSF51197">
    <property type="entry name" value="Clavaminate synthase-like"/>
    <property type="match status" value="1"/>
</dbReference>
<dbReference type="GO" id="GO:0046872">
    <property type="term" value="F:metal ion binding"/>
    <property type="evidence" value="ECO:0007669"/>
    <property type="project" value="UniProtKB-KW"/>
</dbReference>
<feature type="non-terminal residue" evidence="3">
    <location>
        <position position="1"/>
    </location>
</feature>
<comment type="caution">
    <text evidence="3">The sequence shown here is derived from an EMBL/GenBank/DDBJ whole genome shotgun (WGS) entry which is preliminary data.</text>
</comment>
<evidence type="ECO:0000313" key="3">
    <source>
        <dbReference type="EMBL" id="MBA0698558.1"/>
    </source>
</evidence>
<protein>
    <recommendedName>
        <fullName evidence="2">Fe2OG dioxygenase domain-containing protein</fullName>
    </recommendedName>
</protein>
<dbReference type="InterPro" id="IPR027443">
    <property type="entry name" value="IPNS-like_sf"/>
</dbReference>